<dbReference type="AlphaFoldDB" id="A0A3G2L452"/>
<dbReference type="EMBL" id="CP032050">
    <property type="protein sequence ID" value="AYN67050.1"/>
    <property type="molecule type" value="Genomic_DNA"/>
</dbReference>
<gene>
    <name evidence="1" type="ORF">D1013_06540</name>
</gene>
<reference evidence="1 2" key="1">
    <citation type="submission" date="2018-08" db="EMBL/GenBank/DDBJ databases">
        <title>The reduced genetic potential of extracellular carbohydrate catabolism in Euzebyella marina RN62, a Flavobacteriia bacterium isolated from the hadal water.</title>
        <authorList>
            <person name="Xue C."/>
        </authorList>
    </citation>
    <scope>NUCLEOTIDE SEQUENCE [LARGE SCALE GENOMIC DNA]</scope>
    <source>
        <strain evidence="1 2">RN62</strain>
    </source>
</reference>
<evidence type="ECO:0000313" key="1">
    <source>
        <dbReference type="EMBL" id="AYN67050.1"/>
    </source>
</evidence>
<accession>A0A3G2L452</accession>
<organism evidence="1 2">
    <name type="scientific">Euzebyella marina</name>
    <dbReference type="NCBI Taxonomy" id="1761453"/>
    <lineage>
        <taxon>Bacteria</taxon>
        <taxon>Pseudomonadati</taxon>
        <taxon>Bacteroidota</taxon>
        <taxon>Flavobacteriia</taxon>
        <taxon>Flavobacteriales</taxon>
        <taxon>Flavobacteriaceae</taxon>
        <taxon>Euzebyella</taxon>
    </lineage>
</organism>
<dbReference type="KEGG" id="emar:D1013_06540"/>
<name>A0A3G2L452_9FLAO</name>
<protein>
    <submittedName>
        <fullName evidence="1">Uncharacterized protein</fullName>
    </submittedName>
</protein>
<sequence>MAITLSYVVGSRLVGTFYRKFSIEVGSFNFIQSLTGTLQSECLRNGEEYFIPLAIYIRNFYKS</sequence>
<evidence type="ECO:0000313" key="2">
    <source>
        <dbReference type="Proteomes" id="UP000276309"/>
    </source>
</evidence>
<proteinExistence type="predicted"/>
<dbReference type="Proteomes" id="UP000276309">
    <property type="component" value="Chromosome"/>
</dbReference>
<keyword evidence="2" id="KW-1185">Reference proteome</keyword>